<name>A0ABS0DDR8_9NOCA</name>
<evidence type="ECO:0000256" key="1">
    <source>
        <dbReference type="SAM" id="Phobius"/>
    </source>
</evidence>
<gene>
    <name evidence="2" type="ORF">IU449_19050</name>
</gene>
<proteinExistence type="predicted"/>
<organism evidence="2 3">
    <name type="scientific">Nocardia higoensis</name>
    <dbReference type="NCBI Taxonomy" id="228599"/>
    <lineage>
        <taxon>Bacteria</taxon>
        <taxon>Bacillati</taxon>
        <taxon>Actinomycetota</taxon>
        <taxon>Actinomycetes</taxon>
        <taxon>Mycobacteriales</taxon>
        <taxon>Nocardiaceae</taxon>
        <taxon>Nocardia</taxon>
    </lineage>
</organism>
<evidence type="ECO:0000313" key="2">
    <source>
        <dbReference type="EMBL" id="MBF6356616.1"/>
    </source>
</evidence>
<reference evidence="2 3" key="1">
    <citation type="submission" date="2020-10" db="EMBL/GenBank/DDBJ databases">
        <title>Identification of Nocardia species via Next-generation sequencing and recognition of intraspecies genetic diversity.</title>
        <authorList>
            <person name="Li P."/>
            <person name="Li P."/>
            <person name="Lu B."/>
        </authorList>
    </citation>
    <scope>NUCLEOTIDE SEQUENCE [LARGE SCALE GENOMIC DNA]</scope>
    <source>
        <strain evidence="2 3">BJ06-0143</strain>
    </source>
</reference>
<dbReference type="EMBL" id="JADLQN010000003">
    <property type="protein sequence ID" value="MBF6356616.1"/>
    <property type="molecule type" value="Genomic_DNA"/>
</dbReference>
<sequence>MTTEARYLRNQAVVTGLINAIVNPLIEWWSRRGEGCQPLWGSEGAVVNLVVTSLVLSVLVAVITGYSAWRRPAAQRVRTGWFTRLPGCSWRLGLLLGAGAGAGIVVVAGLLDLLGLTCVTLTQMLVVKAVYCGVLGFAVARWTILRQWAG</sequence>
<accession>A0ABS0DDR8</accession>
<keyword evidence="3" id="KW-1185">Reference proteome</keyword>
<comment type="caution">
    <text evidence="2">The sequence shown here is derived from an EMBL/GenBank/DDBJ whole genome shotgun (WGS) entry which is preliminary data.</text>
</comment>
<feature type="transmembrane region" description="Helical" evidence="1">
    <location>
        <begin position="7"/>
        <end position="26"/>
    </location>
</feature>
<keyword evidence="1" id="KW-1133">Transmembrane helix</keyword>
<evidence type="ECO:0000313" key="3">
    <source>
        <dbReference type="Proteomes" id="UP000707731"/>
    </source>
</evidence>
<feature type="transmembrane region" description="Helical" evidence="1">
    <location>
        <begin position="46"/>
        <end position="69"/>
    </location>
</feature>
<feature type="transmembrane region" description="Helical" evidence="1">
    <location>
        <begin position="90"/>
        <end position="111"/>
    </location>
</feature>
<dbReference type="RefSeq" id="WP_195003465.1">
    <property type="nucleotide sequence ID" value="NZ_JADLQN010000003.1"/>
</dbReference>
<keyword evidence="1" id="KW-0812">Transmembrane</keyword>
<dbReference type="Proteomes" id="UP000707731">
    <property type="component" value="Unassembled WGS sequence"/>
</dbReference>
<feature type="transmembrane region" description="Helical" evidence="1">
    <location>
        <begin position="123"/>
        <end position="144"/>
    </location>
</feature>
<protein>
    <submittedName>
        <fullName evidence="2">Uncharacterized protein</fullName>
    </submittedName>
</protein>
<keyword evidence="1" id="KW-0472">Membrane</keyword>